<evidence type="ECO:0000256" key="1">
    <source>
        <dbReference type="ARBA" id="ARBA00022737"/>
    </source>
</evidence>
<dbReference type="SUPFAM" id="SSF52151">
    <property type="entry name" value="FabD/lysophospholipase-like"/>
    <property type="match status" value="1"/>
</dbReference>
<evidence type="ECO:0000313" key="6">
    <source>
        <dbReference type="Proteomes" id="UP000770015"/>
    </source>
</evidence>
<dbReference type="InterPro" id="IPR002641">
    <property type="entry name" value="PNPLA_dom"/>
</dbReference>
<dbReference type="Gene3D" id="1.25.40.20">
    <property type="entry name" value="Ankyrin repeat-containing domain"/>
    <property type="match status" value="1"/>
</dbReference>
<evidence type="ECO:0000256" key="3">
    <source>
        <dbReference type="PROSITE-ProRule" id="PRU01161"/>
    </source>
</evidence>
<keyword evidence="6" id="KW-1185">Reference proteome</keyword>
<dbReference type="PROSITE" id="PS51635">
    <property type="entry name" value="PNPLA"/>
    <property type="match status" value="1"/>
</dbReference>
<dbReference type="Pfam" id="PF24883">
    <property type="entry name" value="NPHP3_N"/>
    <property type="match status" value="1"/>
</dbReference>
<dbReference type="Pfam" id="PF01734">
    <property type="entry name" value="Patatin"/>
    <property type="match status" value="1"/>
</dbReference>
<comment type="caution">
    <text evidence="5">The sequence shown here is derived from an EMBL/GenBank/DDBJ whole genome shotgun (WGS) entry which is preliminary data.</text>
</comment>
<dbReference type="Proteomes" id="UP000770015">
    <property type="component" value="Unassembled WGS sequence"/>
</dbReference>
<proteinExistence type="predicted"/>
<keyword evidence="1" id="KW-0677">Repeat</keyword>
<sequence length="1254" mass="139267">MMAAKCKSVRPTSLLQNANTVRSFVTTVSADDNKLALLRSYNNPQEPDELSPQFELWEALRATSAATTYFEEFRRGDAGYVDGAFRANNPVAHVRSEASEVWPGRPAFLLSIGTGTKPSVPLRGHALQLARTLTRLVTETEETWTNFARRHADMANDGMLFRFSAPGVGGIDLGDYRRMRDAETTTRGWLRETSVNKDVGACARRVVEVETTDYEKIDREEREREARLRDSLSAEEKECLKTLHRAAPDYESQRLAVEKPVPGTCQWFLEHTRFVEWMDTPASLLWLTANPGCGKSVLSGCVIDFFDSTYGENAIICSFFFRAGEETRRQADQALCAMLHQIFTIEPSLAKIALAAFSGKDHAAFTDNVEGLWKLVCTAARATDKKLILVIDALDECIESSRNRLCDILSSSFGPDKAPKTPANLKVFMTSRPWPTLESKLRPVSSIRIRGEDEEVAMGRDVELMIKHRVAALEQHSSLSPAASALLQKKLMRGADRTFLWVSLVLETVAQMPSRKMSAIRNMLNSVPQGLDQLYESAVSKFANPGASSMLLETLLVARRALTVAEVNIALNLSERIQSVGQLQDDIEPDAEWTIKHLGGFFVRISHSVVSLVHQTAREFLTKSAGDQQPKTGSSFINVQRANLRLAGACIRFLLLEGLPRRLGGIPSDIKLWLQSNETYLASCPNWLRGFVEYSSKSWFVHFDEDALNESTKEAHRLLPKLCDPQGQSFASWWPFYARMNWSVRLGRWLYEDGESSGYSQACRVRIDTFFAHYATQESQIAIVRGLVDAGYCRADEENETDLDLVALAAYTGNLRLVKWLLGRAESPREVAGNAFVVALSVAEKEVAEFLAKTGLVDMNTEYRAGRRESATSRALPVRFVLDTPHSPERAPVHLMTLLLDYGLTIRDEYVVEVASKGFNGILKVLIDRDSRPLEDRLVCLQQALAEATRNGWPDCVETLRQYFGGRDADATDLSSGLMTATTRCDDEAMKMLLIQGAEDADGEALRSACACAVEEMVKMLLDRHQYSQQQLNSALRAYFDMVCDADLRNYQLSKITKCLRTGGAPLFLAFPVISTFGLTATGKTAVLEMLIARGAKAPRELFVRAFSVVVAMDDDFAAFLLNRLHQLQDDESLSPGDFLTIGCFWGKAAVVRRILEDGDCVNHGGFEPTALQAAVVSGSEAVVRLVLDTEVARPDERRHDARVPELKKEISTLWSRAVEAMPAGSDLQPVGLAEQLGFANIGRRLIEGNGRVG</sequence>
<keyword evidence="2" id="KW-0443">Lipid metabolism</keyword>
<dbReference type="PANTHER" id="PTHR10039:SF14">
    <property type="entry name" value="NACHT DOMAIN-CONTAINING PROTEIN"/>
    <property type="match status" value="1"/>
</dbReference>
<evidence type="ECO:0000259" key="4">
    <source>
        <dbReference type="PROSITE" id="PS51635"/>
    </source>
</evidence>
<comment type="caution">
    <text evidence="3">Lacks conserved residue(s) required for the propagation of feature annotation.</text>
</comment>
<gene>
    <name evidence="5" type="ORF">F5X68DRAFT_214590</name>
</gene>
<organism evidence="5 6">
    <name type="scientific">Plectosphaerella plurivora</name>
    <dbReference type="NCBI Taxonomy" id="936078"/>
    <lineage>
        <taxon>Eukaryota</taxon>
        <taxon>Fungi</taxon>
        <taxon>Dikarya</taxon>
        <taxon>Ascomycota</taxon>
        <taxon>Pezizomycotina</taxon>
        <taxon>Sordariomycetes</taxon>
        <taxon>Hypocreomycetidae</taxon>
        <taxon>Glomerellales</taxon>
        <taxon>Plectosphaerellaceae</taxon>
        <taxon>Plectosphaerella</taxon>
    </lineage>
</organism>
<feature type="short sequence motif" description="DGA/G" evidence="3">
    <location>
        <begin position="82"/>
        <end position="84"/>
    </location>
</feature>
<evidence type="ECO:0000256" key="2">
    <source>
        <dbReference type="ARBA" id="ARBA00023098"/>
    </source>
</evidence>
<protein>
    <recommendedName>
        <fullName evidence="4">PNPLA domain-containing protein</fullName>
    </recommendedName>
</protein>
<accession>A0A9P8V292</accession>
<dbReference type="OrthoDB" id="1658288at2759"/>
<dbReference type="EMBL" id="JAGSXJ010000026">
    <property type="protein sequence ID" value="KAH6673982.1"/>
    <property type="molecule type" value="Genomic_DNA"/>
</dbReference>
<dbReference type="InterPro" id="IPR016035">
    <property type="entry name" value="Acyl_Trfase/lysoPLipase"/>
</dbReference>
<dbReference type="InterPro" id="IPR027417">
    <property type="entry name" value="P-loop_NTPase"/>
</dbReference>
<dbReference type="AlphaFoldDB" id="A0A9P8V292"/>
<evidence type="ECO:0000313" key="5">
    <source>
        <dbReference type="EMBL" id="KAH6673982.1"/>
    </source>
</evidence>
<feature type="domain" description="PNPLA" evidence="4">
    <location>
        <begin position="1"/>
        <end position="95"/>
    </location>
</feature>
<dbReference type="SUPFAM" id="SSF48403">
    <property type="entry name" value="Ankyrin repeat"/>
    <property type="match status" value="1"/>
</dbReference>
<dbReference type="InterPro" id="IPR056884">
    <property type="entry name" value="NPHP3-like_N"/>
</dbReference>
<dbReference type="PANTHER" id="PTHR10039">
    <property type="entry name" value="AMELOGENIN"/>
    <property type="match status" value="1"/>
</dbReference>
<dbReference type="Gene3D" id="3.40.1090.10">
    <property type="entry name" value="Cytosolic phospholipase A2 catalytic domain"/>
    <property type="match status" value="1"/>
</dbReference>
<dbReference type="Gene3D" id="3.40.50.300">
    <property type="entry name" value="P-loop containing nucleotide triphosphate hydrolases"/>
    <property type="match status" value="1"/>
</dbReference>
<dbReference type="InterPro" id="IPR036770">
    <property type="entry name" value="Ankyrin_rpt-contain_sf"/>
</dbReference>
<reference evidence="5" key="1">
    <citation type="journal article" date="2021" name="Nat. Commun.">
        <title>Genetic determinants of endophytism in the Arabidopsis root mycobiome.</title>
        <authorList>
            <person name="Mesny F."/>
            <person name="Miyauchi S."/>
            <person name="Thiergart T."/>
            <person name="Pickel B."/>
            <person name="Atanasova L."/>
            <person name="Karlsson M."/>
            <person name="Huettel B."/>
            <person name="Barry K.W."/>
            <person name="Haridas S."/>
            <person name="Chen C."/>
            <person name="Bauer D."/>
            <person name="Andreopoulos W."/>
            <person name="Pangilinan J."/>
            <person name="LaButti K."/>
            <person name="Riley R."/>
            <person name="Lipzen A."/>
            <person name="Clum A."/>
            <person name="Drula E."/>
            <person name="Henrissat B."/>
            <person name="Kohler A."/>
            <person name="Grigoriev I.V."/>
            <person name="Martin F.M."/>
            <person name="Hacquard S."/>
        </authorList>
    </citation>
    <scope>NUCLEOTIDE SEQUENCE</scope>
    <source>
        <strain evidence="5">MPI-SDFR-AT-0117</strain>
    </source>
</reference>
<dbReference type="GO" id="GO:0046486">
    <property type="term" value="P:glycerolipid metabolic process"/>
    <property type="evidence" value="ECO:0007669"/>
    <property type="project" value="UniProtKB-ARBA"/>
</dbReference>
<name>A0A9P8V292_9PEZI</name>